<sequence>MPKPNRNNIDRKTNKPNSKNADGGLFNDPIFDRSNQTRRDDDVVRSKQRTIYDIDYAIKWYIDNEIQPQIRADQTIIPVPVIFANGEKADNVRRLGYLRDEKGKLQSPLIMLKRNSVQERDNNKTLDVNRQYPGNHFIHRQRYNKRNRYEDLLFPIPEQQPANSQELFVIDIPKYVTLEYEMLLWCDFSTQMNDLIDQLLPYNRYGWGNEGNKFHVTMGSTSFETVNTVGEDRLVRATIPLTVLGTLLAAQETRIETIRKMYSIKKVSFDVTVDVGDLNIFSTTTIPQAILQYQSNLLSGGTVVINGSGGSTTLDTSGFVYLIAITEKQATYSSSTTVTVSAYAKTNPVTFTVASVNEFDIYINGQYIDKAAYTWTPSDVATQTIVFNTSMLGYGIDPTDTVIIKGRWQ</sequence>
<proteinExistence type="predicted"/>
<reference evidence="2" key="1">
    <citation type="submission" date="2020-04" db="EMBL/GenBank/DDBJ databases">
        <authorList>
            <person name="Chiriac C."/>
            <person name="Salcher M."/>
            <person name="Ghai R."/>
            <person name="Kavagutti S V."/>
        </authorList>
    </citation>
    <scope>NUCLEOTIDE SEQUENCE</scope>
</reference>
<dbReference type="EMBL" id="LR796697">
    <property type="protein sequence ID" value="CAB4160458.1"/>
    <property type="molecule type" value="Genomic_DNA"/>
</dbReference>
<accession>A0A6J5NTJ3</accession>
<evidence type="ECO:0000313" key="2">
    <source>
        <dbReference type="EMBL" id="CAB4160458.1"/>
    </source>
</evidence>
<organism evidence="2">
    <name type="scientific">uncultured Caudovirales phage</name>
    <dbReference type="NCBI Taxonomy" id="2100421"/>
    <lineage>
        <taxon>Viruses</taxon>
        <taxon>Duplodnaviria</taxon>
        <taxon>Heunggongvirae</taxon>
        <taxon>Uroviricota</taxon>
        <taxon>Caudoviricetes</taxon>
        <taxon>Peduoviridae</taxon>
        <taxon>Maltschvirus</taxon>
        <taxon>Maltschvirus maltsch</taxon>
    </lineage>
</organism>
<name>A0A6J5NTJ3_9CAUD</name>
<protein>
    <submittedName>
        <fullName evidence="2">Uncharacterized protein</fullName>
    </submittedName>
</protein>
<feature type="region of interest" description="Disordered" evidence="1">
    <location>
        <begin position="1"/>
        <end position="40"/>
    </location>
</feature>
<gene>
    <name evidence="2" type="ORF">UFOVP723_197</name>
</gene>
<evidence type="ECO:0000256" key="1">
    <source>
        <dbReference type="SAM" id="MobiDB-lite"/>
    </source>
</evidence>